<dbReference type="PANTHER" id="PTHR19384">
    <property type="entry name" value="NITRIC OXIDE SYNTHASE-RELATED"/>
    <property type="match status" value="1"/>
</dbReference>
<accession>A0A152A3L9</accession>
<keyword evidence="17" id="KW-1185">Reference proteome</keyword>
<dbReference type="InterPro" id="IPR023173">
    <property type="entry name" value="NADPH_Cyt_P450_Rdtase_alpha"/>
</dbReference>
<evidence type="ECO:0000256" key="3">
    <source>
        <dbReference type="ARBA" id="ARBA00022630"/>
    </source>
</evidence>
<keyword evidence="3" id="KW-0285">Flavoprotein</keyword>
<dbReference type="InterPro" id="IPR001433">
    <property type="entry name" value="OxRdtase_FAD/NAD-bd"/>
</dbReference>
<dbReference type="Pfam" id="PF00667">
    <property type="entry name" value="FAD_binding_1"/>
    <property type="match status" value="1"/>
</dbReference>
<evidence type="ECO:0000256" key="7">
    <source>
        <dbReference type="ARBA" id="ARBA00022827"/>
    </source>
</evidence>
<gene>
    <name evidence="16" type="ORF">DLAC_02862</name>
</gene>
<dbReference type="GO" id="GO:0010181">
    <property type="term" value="F:FMN binding"/>
    <property type="evidence" value="ECO:0007669"/>
    <property type="project" value="InterPro"/>
</dbReference>
<evidence type="ECO:0000256" key="9">
    <source>
        <dbReference type="ARBA" id="ARBA00022989"/>
    </source>
</evidence>
<keyword evidence="4" id="KW-0288">FMN</keyword>
<dbReference type="InterPro" id="IPR008254">
    <property type="entry name" value="Flavodoxin/NO_synth"/>
</dbReference>
<dbReference type="OrthoDB" id="1856718at2759"/>
<evidence type="ECO:0000256" key="1">
    <source>
        <dbReference type="ARBA" id="ARBA00001917"/>
    </source>
</evidence>
<dbReference type="InterPro" id="IPR023208">
    <property type="entry name" value="P450R"/>
</dbReference>
<dbReference type="InterPro" id="IPR017927">
    <property type="entry name" value="FAD-bd_FR_type"/>
</dbReference>
<comment type="caution">
    <text evidence="16">The sequence shown here is derived from an EMBL/GenBank/DDBJ whole genome shotgun (WGS) entry which is preliminary data.</text>
</comment>
<evidence type="ECO:0000256" key="4">
    <source>
        <dbReference type="ARBA" id="ARBA00022643"/>
    </source>
</evidence>
<dbReference type="OMA" id="QKRYQRD"/>
<keyword evidence="10" id="KW-0560">Oxidoreductase</keyword>
<evidence type="ECO:0000259" key="14">
    <source>
        <dbReference type="PROSITE" id="PS50902"/>
    </source>
</evidence>
<proteinExistence type="predicted"/>
<dbReference type="SUPFAM" id="SSF52218">
    <property type="entry name" value="Flavoproteins"/>
    <property type="match status" value="1"/>
</dbReference>
<dbReference type="PRINTS" id="PR00369">
    <property type="entry name" value="FLAVODOXIN"/>
</dbReference>
<dbReference type="Gene3D" id="1.20.990.10">
    <property type="entry name" value="NADPH-cytochrome p450 Reductase, Chain A, domain 3"/>
    <property type="match status" value="1"/>
</dbReference>
<feature type="region of interest" description="Disordered" evidence="13">
    <location>
        <begin position="1"/>
        <end position="31"/>
    </location>
</feature>
<feature type="domain" description="FAD-binding FR-type" evidence="15">
    <location>
        <begin position="243"/>
        <end position="477"/>
    </location>
</feature>
<evidence type="ECO:0000256" key="13">
    <source>
        <dbReference type="SAM" id="MobiDB-lite"/>
    </source>
</evidence>
<evidence type="ECO:0000256" key="6">
    <source>
        <dbReference type="ARBA" id="ARBA00022824"/>
    </source>
</evidence>
<evidence type="ECO:0000313" key="16">
    <source>
        <dbReference type="EMBL" id="KYR00810.1"/>
    </source>
</evidence>
<feature type="domain" description="Flavodoxin-like" evidence="14">
    <location>
        <begin position="39"/>
        <end position="181"/>
    </location>
</feature>
<comment type="cofactor">
    <cofactor evidence="2">
        <name>FAD</name>
        <dbReference type="ChEBI" id="CHEBI:57692"/>
    </cofactor>
</comment>
<sequence>MNRPPPPVVRPPPKDTTINKPKPVKSQNHSNNANREKILKIFFGTQTRTAEDFSHIIEKECKKLGISCEVVDLVDYDPEELANEYFVMFLVSTHGEGDPTDNAKDFYLWLTSDERPNGLLNNLPFTVFGLGNKTYEHYNAVARVMDKKLGDLGGKRIFERGEGDDDATLEEDFIHWRKRMWPVVCEHLGVELKSTEDDKFVPRFRMVKLTPEHKDSENIHTKINAPLLKPKLNNDNKVIYDIKNPYMATVTANRELHGKDSDRSCKHLEFDIGKNLHYTAGDHLGIYPVNDSLLVEALLQRLEVSGDTLFAMVPIDKAGSVIEASFGPMTLRKAFLEQLDITNPPRKAVLRTLSEYTNDQKHKSDLIRLASEEASEEYNQFIKHDCRTILEVLEAFPSVKPPISHILEFLPRLPARYYSISSSLNKSPERVTITSVVVNFTTPTQRFHQGVCSTWMSNLKVGDQVPIFIRESHFRLPTVTETTVKVPPIIMVGPGTGLAPFRGFLQELQFKRETVYTKEQTESSETMLFFGCRSDTVDYLYKEELLEYKESGIITELHVAFSRETKEKVYVQNKLLQHKEKVWKLLESGAHFYVCGDARNMAKQVQQSLLSIIKEYGNLNDDSEVQQFIDNMQKSNRYLQDVWF</sequence>
<dbReference type="InterPro" id="IPR017938">
    <property type="entry name" value="Riboflavin_synthase-like_b-brl"/>
</dbReference>
<dbReference type="GO" id="GO:0003958">
    <property type="term" value="F:NADPH-hemoprotein reductase activity"/>
    <property type="evidence" value="ECO:0007669"/>
    <property type="project" value="UniProtKB-EC"/>
</dbReference>
<dbReference type="FunFam" id="1.20.990.10:FF:000001">
    <property type="entry name" value="NADPH--cytochrome P450 reductase"/>
    <property type="match status" value="1"/>
</dbReference>
<dbReference type="SUPFAM" id="SSF63380">
    <property type="entry name" value="Riboflavin synthase domain-like"/>
    <property type="match status" value="1"/>
</dbReference>
<keyword evidence="8" id="KW-0521">NADP</keyword>
<evidence type="ECO:0000256" key="10">
    <source>
        <dbReference type="ARBA" id="ARBA00023002"/>
    </source>
</evidence>
<evidence type="ECO:0000313" key="17">
    <source>
        <dbReference type="Proteomes" id="UP000076078"/>
    </source>
</evidence>
<dbReference type="PROSITE" id="PS51384">
    <property type="entry name" value="FAD_FR"/>
    <property type="match status" value="1"/>
</dbReference>
<keyword evidence="7" id="KW-0274">FAD</keyword>
<dbReference type="Pfam" id="PF00175">
    <property type="entry name" value="NAD_binding_1"/>
    <property type="match status" value="1"/>
</dbReference>
<keyword evidence="9" id="KW-1133">Transmembrane helix</keyword>
<evidence type="ECO:0000256" key="12">
    <source>
        <dbReference type="ARBA" id="ARBA00023797"/>
    </source>
</evidence>
<dbReference type="FunFam" id="3.40.50.80:FF:000001">
    <property type="entry name" value="NADPH--cytochrome P450 reductase 1"/>
    <property type="match status" value="1"/>
</dbReference>
<protein>
    <recommendedName>
        <fullName evidence="12">NADPH--hemoprotein reductase</fullName>
        <ecNumber evidence="12">1.6.2.4</ecNumber>
    </recommendedName>
</protein>
<dbReference type="PRINTS" id="PR00371">
    <property type="entry name" value="FPNCR"/>
</dbReference>
<evidence type="ECO:0000256" key="5">
    <source>
        <dbReference type="ARBA" id="ARBA00022692"/>
    </source>
</evidence>
<dbReference type="PROSITE" id="PS50902">
    <property type="entry name" value="FLAVODOXIN_LIKE"/>
    <property type="match status" value="1"/>
</dbReference>
<organism evidence="16 17">
    <name type="scientific">Tieghemostelium lacteum</name>
    <name type="common">Slime mold</name>
    <name type="synonym">Dictyostelium lacteum</name>
    <dbReference type="NCBI Taxonomy" id="361077"/>
    <lineage>
        <taxon>Eukaryota</taxon>
        <taxon>Amoebozoa</taxon>
        <taxon>Evosea</taxon>
        <taxon>Eumycetozoa</taxon>
        <taxon>Dictyostelia</taxon>
        <taxon>Dictyosteliales</taxon>
        <taxon>Raperosteliaceae</taxon>
        <taxon>Tieghemostelium</taxon>
    </lineage>
</organism>
<dbReference type="FunCoup" id="A0A152A3L9">
    <property type="interactions" value="744"/>
</dbReference>
<dbReference type="InterPro" id="IPR001094">
    <property type="entry name" value="Flavdoxin-like"/>
</dbReference>
<comment type="cofactor">
    <cofactor evidence="1">
        <name>FMN</name>
        <dbReference type="ChEBI" id="CHEBI:58210"/>
    </cofactor>
</comment>
<dbReference type="InParanoid" id="A0A152A3L9"/>
<evidence type="ECO:0000256" key="8">
    <source>
        <dbReference type="ARBA" id="ARBA00022857"/>
    </source>
</evidence>
<dbReference type="InterPro" id="IPR029039">
    <property type="entry name" value="Flavoprotein-like_sf"/>
</dbReference>
<keyword evidence="11" id="KW-0472">Membrane</keyword>
<dbReference type="InterPro" id="IPR001709">
    <property type="entry name" value="Flavoprot_Pyr_Nucl_cyt_Rdtase"/>
</dbReference>
<dbReference type="Pfam" id="PF00258">
    <property type="entry name" value="Flavodoxin_1"/>
    <property type="match status" value="1"/>
</dbReference>
<dbReference type="Proteomes" id="UP000076078">
    <property type="component" value="Unassembled WGS sequence"/>
</dbReference>
<evidence type="ECO:0000259" key="15">
    <source>
        <dbReference type="PROSITE" id="PS51384"/>
    </source>
</evidence>
<dbReference type="GO" id="GO:0050660">
    <property type="term" value="F:flavin adenine dinucleotide binding"/>
    <property type="evidence" value="ECO:0007669"/>
    <property type="project" value="TreeGrafter"/>
</dbReference>
<evidence type="ECO:0000256" key="2">
    <source>
        <dbReference type="ARBA" id="ARBA00001974"/>
    </source>
</evidence>
<dbReference type="AlphaFoldDB" id="A0A152A3L9"/>
<dbReference type="PANTHER" id="PTHR19384:SF17">
    <property type="entry name" value="NADPH--CYTOCHROME P450 REDUCTASE"/>
    <property type="match status" value="1"/>
</dbReference>
<evidence type="ECO:0000256" key="11">
    <source>
        <dbReference type="ARBA" id="ARBA00023136"/>
    </source>
</evidence>
<dbReference type="EMBL" id="LODT01000013">
    <property type="protein sequence ID" value="KYR00810.1"/>
    <property type="molecule type" value="Genomic_DNA"/>
</dbReference>
<keyword evidence="5" id="KW-0812">Transmembrane</keyword>
<dbReference type="Gene3D" id="2.40.30.10">
    <property type="entry name" value="Translation factors"/>
    <property type="match status" value="1"/>
</dbReference>
<dbReference type="InterPro" id="IPR039261">
    <property type="entry name" value="FNR_nucleotide-bd"/>
</dbReference>
<dbReference type="Gene3D" id="3.40.50.80">
    <property type="entry name" value="Nucleotide-binding domain of ferredoxin-NADP reductase (FNR) module"/>
    <property type="match status" value="1"/>
</dbReference>
<dbReference type="Gene3D" id="3.40.50.360">
    <property type="match status" value="1"/>
</dbReference>
<dbReference type="PIRSF" id="PIRSF000208">
    <property type="entry name" value="P450R"/>
    <property type="match status" value="1"/>
</dbReference>
<name>A0A152A3L9_TIELA</name>
<reference evidence="16 17" key="1">
    <citation type="submission" date="2015-12" db="EMBL/GenBank/DDBJ databases">
        <title>Dictyostelia acquired genes for synthesis and detection of signals that induce cell-type specialization by lateral gene transfer from prokaryotes.</title>
        <authorList>
            <person name="Gloeckner G."/>
            <person name="Schaap P."/>
        </authorList>
    </citation>
    <scope>NUCLEOTIDE SEQUENCE [LARGE SCALE GENOMIC DNA]</scope>
    <source>
        <strain evidence="16 17">TK</strain>
    </source>
</reference>
<dbReference type="EC" id="1.6.2.4" evidence="12"/>
<dbReference type="GO" id="GO:0005829">
    <property type="term" value="C:cytosol"/>
    <property type="evidence" value="ECO:0007669"/>
    <property type="project" value="TreeGrafter"/>
</dbReference>
<dbReference type="SUPFAM" id="SSF52343">
    <property type="entry name" value="Ferredoxin reductase-like, C-terminal NADP-linked domain"/>
    <property type="match status" value="1"/>
</dbReference>
<dbReference type="STRING" id="361077.A0A152A3L9"/>
<feature type="compositionally biased region" description="Pro residues" evidence="13">
    <location>
        <begin position="1"/>
        <end position="11"/>
    </location>
</feature>
<keyword evidence="6" id="KW-0256">Endoplasmic reticulum</keyword>
<dbReference type="InterPro" id="IPR003097">
    <property type="entry name" value="CysJ-like_FAD-binding"/>
</dbReference>